<feature type="compositionally biased region" description="Basic and acidic residues" evidence="1">
    <location>
        <begin position="125"/>
        <end position="142"/>
    </location>
</feature>
<dbReference type="WBParaSite" id="PTRK_0000686300.1">
    <property type="protein sequence ID" value="PTRK_0000686300.1"/>
    <property type="gene ID" value="PTRK_0000686300"/>
</dbReference>
<name>A0A0N4ZGF5_PARTI</name>
<evidence type="ECO:0000256" key="1">
    <source>
        <dbReference type="SAM" id="MobiDB-lite"/>
    </source>
</evidence>
<sequence length="176" mass="17587">ANEDHRRRVDQSGHGGLGPQPAGAGRDGDGGDPGPSRGRQGRQSGAGGAAAGGRSQSHWPSGRGRDVGRGGGPDAGARGRPVGGRDGHCGADRSGLDRGGSDGREPDRGRRRGQPLRYAGTAAVTDRDGADRPAGAADRDGRGGGGAGDGLRLREPGPRRPGVGGHAAPRRPDRGQ</sequence>
<feature type="compositionally biased region" description="Low complexity" evidence="1">
    <location>
        <begin position="34"/>
        <end position="43"/>
    </location>
</feature>
<dbReference type="AlphaFoldDB" id="A0A0N4ZGF5"/>
<proteinExistence type="predicted"/>
<organism evidence="2 3">
    <name type="scientific">Parastrongyloides trichosuri</name>
    <name type="common">Possum-specific nematode worm</name>
    <dbReference type="NCBI Taxonomy" id="131310"/>
    <lineage>
        <taxon>Eukaryota</taxon>
        <taxon>Metazoa</taxon>
        <taxon>Ecdysozoa</taxon>
        <taxon>Nematoda</taxon>
        <taxon>Chromadorea</taxon>
        <taxon>Rhabditida</taxon>
        <taxon>Tylenchina</taxon>
        <taxon>Panagrolaimomorpha</taxon>
        <taxon>Strongyloidoidea</taxon>
        <taxon>Strongyloididae</taxon>
        <taxon>Parastrongyloides</taxon>
    </lineage>
</organism>
<protein>
    <submittedName>
        <fullName evidence="3">Transcriptional regulator, AsnC family</fullName>
    </submittedName>
</protein>
<evidence type="ECO:0000313" key="3">
    <source>
        <dbReference type="WBParaSite" id="PTRK_0000686300.1"/>
    </source>
</evidence>
<dbReference type="Proteomes" id="UP000038045">
    <property type="component" value="Unplaced"/>
</dbReference>
<feature type="compositionally biased region" description="Basic and acidic residues" evidence="1">
    <location>
        <begin position="83"/>
        <end position="108"/>
    </location>
</feature>
<feature type="region of interest" description="Disordered" evidence="1">
    <location>
        <begin position="1"/>
        <end position="176"/>
    </location>
</feature>
<keyword evidence="2" id="KW-1185">Reference proteome</keyword>
<feature type="compositionally biased region" description="Basic and acidic residues" evidence="1">
    <location>
        <begin position="1"/>
        <end position="11"/>
    </location>
</feature>
<accession>A0A0N4ZGF5</accession>
<reference evidence="3" key="1">
    <citation type="submission" date="2017-02" db="UniProtKB">
        <authorList>
            <consortium name="WormBaseParasite"/>
        </authorList>
    </citation>
    <scope>IDENTIFICATION</scope>
</reference>
<evidence type="ECO:0000313" key="2">
    <source>
        <dbReference type="Proteomes" id="UP000038045"/>
    </source>
</evidence>